<gene>
    <name evidence="1" type="ORF">MESS2_1000028</name>
</gene>
<keyword evidence="2" id="KW-1185">Reference proteome</keyword>
<dbReference type="AlphaFoldDB" id="M5EEE1"/>
<protein>
    <submittedName>
        <fullName evidence="1">Uncharacterized protein</fullName>
    </submittedName>
</protein>
<accession>M5EEE1</accession>
<evidence type="ECO:0000313" key="1">
    <source>
        <dbReference type="EMBL" id="CCV03014.1"/>
    </source>
</evidence>
<evidence type="ECO:0000313" key="2">
    <source>
        <dbReference type="Proteomes" id="UP000012062"/>
    </source>
</evidence>
<organism evidence="1 2">
    <name type="scientific">Mesorhizobium metallidurans STM 2683</name>
    <dbReference type="NCBI Taxonomy" id="1297569"/>
    <lineage>
        <taxon>Bacteria</taxon>
        <taxon>Pseudomonadati</taxon>
        <taxon>Pseudomonadota</taxon>
        <taxon>Alphaproteobacteria</taxon>
        <taxon>Hyphomicrobiales</taxon>
        <taxon>Phyllobacteriaceae</taxon>
        <taxon>Mesorhizobium</taxon>
    </lineage>
</organism>
<comment type="caution">
    <text evidence="1">The sequence shown here is derived from an EMBL/GenBank/DDBJ whole genome shotgun (WGS) entry which is preliminary data.</text>
</comment>
<dbReference type="Proteomes" id="UP000012062">
    <property type="component" value="Unassembled WGS sequence"/>
</dbReference>
<proteinExistence type="predicted"/>
<reference evidence="1 2" key="1">
    <citation type="submission" date="2013-02" db="EMBL/GenBank/DDBJ databases">
        <authorList>
            <person name="Genoscope - CEA"/>
        </authorList>
    </citation>
    <scope>NUCLEOTIDE SEQUENCE [LARGE SCALE GENOMIC DNA]</scope>
    <source>
        <strain evidence="1 2">STM 2683</strain>
    </source>
</reference>
<dbReference type="EMBL" id="CAUM01000003">
    <property type="protein sequence ID" value="CCV03014.1"/>
    <property type="molecule type" value="Genomic_DNA"/>
</dbReference>
<sequence length="118" mass="11922">MVATNPCGLTKEAEHPPSDTIALSGAASSRLSCAGSIWSPSARTAAPTSAVWAGIHMPSFADAAVAVQSKAMALTRATISHSQFILVSLPFCLLFSADWIDGLSGWLASASACAAATG</sequence>
<name>M5EEE1_9HYPH</name>